<organism evidence="1 2">
    <name type="scientific">Epilithonimonas pallida</name>
    <dbReference type="NCBI Taxonomy" id="373671"/>
    <lineage>
        <taxon>Bacteria</taxon>
        <taxon>Pseudomonadati</taxon>
        <taxon>Bacteroidota</taxon>
        <taxon>Flavobacteriia</taxon>
        <taxon>Flavobacteriales</taxon>
        <taxon>Weeksellaceae</taxon>
        <taxon>Chryseobacterium group</taxon>
        <taxon>Epilithonimonas</taxon>
    </lineage>
</organism>
<dbReference type="EMBL" id="FXUO01000005">
    <property type="protein sequence ID" value="SMP93900.1"/>
    <property type="molecule type" value="Genomic_DNA"/>
</dbReference>
<proteinExistence type="predicted"/>
<comment type="caution">
    <text evidence="1">The sequence shown here is derived from an EMBL/GenBank/DDBJ whole genome shotgun (WGS) entry which is preliminary data.</text>
</comment>
<gene>
    <name evidence="1" type="ORF">SAMN05421679_105157</name>
</gene>
<dbReference type="Proteomes" id="UP001158050">
    <property type="component" value="Unassembled WGS sequence"/>
</dbReference>
<sequence>MSVLLKYAYKASWHIGDLSRFNLGIHTLLAISDKNPSYLFTAVIWHYISL</sequence>
<evidence type="ECO:0000313" key="1">
    <source>
        <dbReference type="EMBL" id="SMP93900.1"/>
    </source>
</evidence>
<reference evidence="1 2" key="1">
    <citation type="submission" date="2017-05" db="EMBL/GenBank/DDBJ databases">
        <authorList>
            <person name="Varghese N."/>
            <person name="Submissions S."/>
        </authorList>
    </citation>
    <scope>NUCLEOTIDE SEQUENCE [LARGE SCALE GENOMIC DNA]</scope>
    <source>
        <strain evidence="1 2">DSM 18015</strain>
    </source>
</reference>
<keyword evidence="2" id="KW-1185">Reference proteome</keyword>
<accession>A0ABY1R329</accession>
<evidence type="ECO:0000313" key="2">
    <source>
        <dbReference type="Proteomes" id="UP001158050"/>
    </source>
</evidence>
<name>A0ABY1R329_9FLAO</name>
<protein>
    <submittedName>
        <fullName evidence="1">Uncharacterized protein</fullName>
    </submittedName>
</protein>